<evidence type="ECO:0000313" key="2">
    <source>
        <dbReference type="EMBL" id="CYV06255.1"/>
    </source>
</evidence>
<dbReference type="GO" id="GO:0016757">
    <property type="term" value="F:glycosyltransferase activity"/>
    <property type="evidence" value="ECO:0007669"/>
    <property type="project" value="InterPro"/>
</dbReference>
<evidence type="ECO:0000259" key="1">
    <source>
        <dbReference type="Pfam" id="PF00534"/>
    </source>
</evidence>
<proteinExistence type="predicted"/>
<dbReference type="Pfam" id="PF00534">
    <property type="entry name" value="Glycos_transf_1"/>
    <property type="match status" value="1"/>
</dbReference>
<evidence type="ECO:0000313" key="3">
    <source>
        <dbReference type="Proteomes" id="UP000073434"/>
    </source>
</evidence>
<feature type="domain" description="Glycosyl transferase family 1" evidence="1">
    <location>
        <begin position="295"/>
        <end position="438"/>
    </location>
</feature>
<reference evidence="2 3" key="1">
    <citation type="submission" date="2016-02" db="EMBL/GenBank/DDBJ databases">
        <authorList>
            <consortium name="Pathogen Informatics"/>
        </authorList>
    </citation>
    <scope>NUCLEOTIDE SEQUENCE [LARGE SCALE GENOMIC DNA]</scope>
    <source>
        <strain evidence="2 3">LSS23</strain>
    </source>
</reference>
<dbReference type="Gene3D" id="3.40.50.2000">
    <property type="entry name" value="Glycogen Phosphorylase B"/>
    <property type="match status" value="1"/>
</dbReference>
<dbReference type="SUPFAM" id="SSF53756">
    <property type="entry name" value="UDP-Glycosyltransferase/glycogen phosphorylase"/>
    <property type="match status" value="1"/>
</dbReference>
<dbReference type="RefSeq" id="WP_044689096.1">
    <property type="nucleotide sequence ID" value="NZ_CEEW01000122.1"/>
</dbReference>
<name>A0A0Z8GWL5_STRSU</name>
<organism evidence="2 3">
    <name type="scientific">Streptococcus suis</name>
    <dbReference type="NCBI Taxonomy" id="1307"/>
    <lineage>
        <taxon>Bacteria</taxon>
        <taxon>Bacillati</taxon>
        <taxon>Bacillota</taxon>
        <taxon>Bacilli</taxon>
        <taxon>Lactobacillales</taxon>
        <taxon>Streptococcaceae</taxon>
        <taxon>Streptococcus</taxon>
    </lineage>
</organism>
<dbReference type="InterPro" id="IPR001296">
    <property type="entry name" value="Glyco_trans_1"/>
</dbReference>
<dbReference type="AlphaFoldDB" id="A0A0Z8GWL5"/>
<protein>
    <submittedName>
        <fullName evidence="2">Accessory Sec system glycosylation protein GtfA</fullName>
    </submittedName>
</protein>
<dbReference type="Proteomes" id="UP000073434">
    <property type="component" value="Unassembled WGS sequence"/>
</dbReference>
<sequence length="469" mass="54329">MTVYTVRRFLTNQVFGYETTQSYRHKTLSKYRIPNKFLVTTPFFREQMEQRLWSMGFEPENVVILPSTYSDMDPKTFTYSFESFEQSLEVGTNLLNATQFHRTYKVIDGYLDVNMNHLGKVVRILRRNGNLKVISQTFCTEGPYFTSYHDEVSSFEYYNLDGSVAISGYYQNLKVSTAAVYILNGEEIREEDLVIRYLEEYGLRQDVLLNDQLQFKFPKLMHYAETNGFIYREILHYNHFHMLEVSSKYKTIIPEKIITASPYLNQRLLDEGYDATFIHPVGVTVAKNYPTGLSSNKVLLVGNFHKLKRIEMALQAFQQVPELELHVYGGTTPEITEFKNNYQIPDNVIFEGSVDSSFIPRSTYAAYLSCSKTEMYANAMVECLGVGLIPILSKVDYGHNQVLEKLDYGTGFDTVEELIEVLRKFVAWPTDYRKQISEKVLNIAQEFSHEEAESALLNWLKKVGSRDVE</sequence>
<accession>A0A0Z8GWL5</accession>
<gene>
    <name evidence="2" type="primary">tagE</name>
    <name evidence="2" type="ORF">ERS132385_02298</name>
</gene>
<dbReference type="EMBL" id="FIFW01000047">
    <property type="protein sequence ID" value="CYV06255.1"/>
    <property type="molecule type" value="Genomic_DNA"/>
</dbReference>